<evidence type="ECO:0000256" key="1">
    <source>
        <dbReference type="SAM" id="MobiDB-lite"/>
    </source>
</evidence>
<dbReference type="EMBL" id="CAJHIA010000008">
    <property type="protein sequence ID" value="CAD6442635.1"/>
    <property type="molecule type" value="Genomic_DNA"/>
</dbReference>
<evidence type="ECO:0000313" key="2">
    <source>
        <dbReference type="EMBL" id="CAD6442635.1"/>
    </source>
</evidence>
<name>A0A8H2ZQ71_9HELO</name>
<sequence>MDYTVDNTALSQEDGLVNTMSSQDDAMDYTMDNPENTMDYTMSHDPTNQTLSQLPDAQDFSEEEEEDDLPVLEFARLVGIARDHQLDDTSVDTLLSMKDDVHHKFTNDMNVRHLSQLNIQADFNTNEGISVSADAVRLLASVAENESQESLTQLQFHCLSVVNPSR</sequence>
<feature type="region of interest" description="Disordered" evidence="1">
    <location>
        <begin position="44"/>
        <end position="68"/>
    </location>
</feature>
<feature type="compositionally biased region" description="Polar residues" evidence="1">
    <location>
        <begin position="44"/>
        <end position="55"/>
    </location>
</feature>
<feature type="compositionally biased region" description="Acidic residues" evidence="1">
    <location>
        <begin position="59"/>
        <end position="68"/>
    </location>
</feature>
<organism evidence="2 3">
    <name type="scientific">Sclerotinia trifoliorum</name>
    <dbReference type="NCBI Taxonomy" id="28548"/>
    <lineage>
        <taxon>Eukaryota</taxon>
        <taxon>Fungi</taxon>
        <taxon>Dikarya</taxon>
        <taxon>Ascomycota</taxon>
        <taxon>Pezizomycotina</taxon>
        <taxon>Leotiomycetes</taxon>
        <taxon>Helotiales</taxon>
        <taxon>Sclerotiniaceae</taxon>
        <taxon>Sclerotinia</taxon>
    </lineage>
</organism>
<dbReference type="Proteomes" id="UP000624404">
    <property type="component" value="Unassembled WGS sequence"/>
</dbReference>
<accession>A0A8H2ZQ71</accession>
<keyword evidence="3" id="KW-1185">Reference proteome</keyword>
<dbReference type="AlphaFoldDB" id="A0A8H2ZQ71"/>
<protein>
    <submittedName>
        <fullName evidence="2">Ee30ff99-d3b5-43fd-a1d2-d67a77ddd1dd-CDS</fullName>
    </submittedName>
</protein>
<proteinExistence type="predicted"/>
<reference evidence="2" key="1">
    <citation type="submission" date="2020-10" db="EMBL/GenBank/DDBJ databases">
        <authorList>
            <person name="Kusch S."/>
        </authorList>
    </citation>
    <scope>NUCLEOTIDE SEQUENCE</scope>
    <source>
        <strain evidence="2">SwB9</strain>
    </source>
</reference>
<comment type="caution">
    <text evidence="2">The sequence shown here is derived from an EMBL/GenBank/DDBJ whole genome shotgun (WGS) entry which is preliminary data.</text>
</comment>
<evidence type="ECO:0000313" key="3">
    <source>
        <dbReference type="Proteomes" id="UP000624404"/>
    </source>
</evidence>
<gene>
    <name evidence="2" type="ORF">SCLTRI_LOCUS2416</name>
</gene>
<dbReference type="OrthoDB" id="10482019at2759"/>